<reference evidence="2" key="1">
    <citation type="submission" date="2022-04" db="EMBL/GenBank/DDBJ databases">
        <title>Diverse halophilic archaea isolated from saline environments.</title>
        <authorList>
            <person name="Cui H.-L."/>
        </authorList>
    </citation>
    <scope>NUCLEOTIDE SEQUENCE</scope>
    <source>
        <strain evidence="2">XZYJT40</strain>
    </source>
</reference>
<dbReference type="EMBL" id="CP096658">
    <property type="protein sequence ID" value="UPV99849.1"/>
    <property type="molecule type" value="Genomic_DNA"/>
</dbReference>
<organism evidence="2 3">
    <name type="scientific">Halorussus gelatinilyticus</name>
    <dbReference type="NCBI Taxonomy" id="2937524"/>
    <lineage>
        <taxon>Archaea</taxon>
        <taxon>Methanobacteriati</taxon>
        <taxon>Methanobacteriota</taxon>
        <taxon>Stenosarchaea group</taxon>
        <taxon>Halobacteria</taxon>
        <taxon>Halobacteriales</taxon>
        <taxon>Haladaptataceae</taxon>
        <taxon>Halorussus</taxon>
    </lineage>
</organism>
<sequence length="249" mass="26665">MCTLILAWRVFDDAPIAAAANRDEALGRPSRPPGVSDEDPRVVAPRDEEAGGTWIGYNDAGLFVAVTNRRTDIDGERSRGLLVRDALARESASAASSFVRDELADRQYAGFNLVVADREEAALLEWDGVLRTTHFDPGVHVVVNEGYNGAASKAEAIREAVHPDLPTDDATGAIAPDATSETDSAEWFERAKEVLRDHDLGACVHADGYGTRSSSLVAIDAEGAGRYWFADGTPCETDYEEVAVEGGDG</sequence>
<proteinExistence type="predicted"/>
<dbReference type="PANTHER" id="PTHR17985:SF8">
    <property type="entry name" value="TRANSPORT AND GOLGI ORGANIZATION PROTEIN 2 HOMOLOG"/>
    <property type="match status" value="1"/>
</dbReference>
<gene>
    <name evidence="2" type="ORF">M0R88_15185</name>
</gene>
<dbReference type="GeneID" id="72191226"/>
<dbReference type="RefSeq" id="WP_248654339.1">
    <property type="nucleotide sequence ID" value="NZ_CP096658.1"/>
</dbReference>
<dbReference type="PANTHER" id="PTHR17985">
    <property type="entry name" value="SER/THR-RICH PROTEIN T10 IN DGCR REGION"/>
    <property type="match status" value="1"/>
</dbReference>
<evidence type="ECO:0000256" key="1">
    <source>
        <dbReference type="SAM" id="MobiDB-lite"/>
    </source>
</evidence>
<accession>A0A8U0IFJ5</accession>
<evidence type="ECO:0000313" key="2">
    <source>
        <dbReference type="EMBL" id="UPV99849.1"/>
    </source>
</evidence>
<dbReference type="InterPro" id="IPR008551">
    <property type="entry name" value="TANGO2"/>
</dbReference>
<dbReference type="Proteomes" id="UP000830434">
    <property type="component" value="Chromosome"/>
</dbReference>
<protein>
    <submittedName>
        <fullName evidence="2">NRDE family protein</fullName>
    </submittedName>
</protein>
<keyword evidence="3" id="KW-1185">Reference proteome</keyword>
<name>A0A8U0IFJ5_9EURY</name>
<evidence type="ECO:0000313" key="3">
    <source>
        <dbReference type="Proteomes" id="UP000830434"/>
    </source>
</evidence>
<dbReference type="Pfam" id="PF05742">
    <property type="entry name" value="TANGO2"/>
    <property type="match status" value="1"/>
</dbReference>
<dbReference type="KEGG" id="haxz:M0R88_15185"/>
<feature type="region of interest" description="Disordered" evidence="1">
    <location>
        <begin position="23"/>
        <end position="42"/>
    </location>
</feature>
<dbReference type="Gene3D" id="3.60.60.10">
    <property type="entry name" value="Penicillin V Acylase, Chain A"/>
    <property type="match status" value="1"/>
</dbReference>
<dbReference type="AlphaFoldDB" id="A0A8U0IFJ5"/>